<comment type="caution">
    <text evidence="16">The sequence shown here is derived from an EMBL/GenBank/DDBJ whole genome shotgun (WGS) entry which is preliminary data.</text>
</comment>
<dbReference type="InterPro" id="IPR044298">
    <property type="entry name" value="MIG/MutY"/>
</dbReference>
<dbReference type="PANTHER" id="PTHR42944">
    <property type="entry name" value="ADENINE DNA GLYCOSYLASE"/>
    <property type="match status" value="1"/>
</dbReference>
<keyword evidence="6" id="KW-0004">4Fe-4S</keyword>
<comment type="catalytic activity">
    <reaction evidence="1 14">
        <text>Hydrolyzes free adenine bases from 7,8-dihydro-8-oxoguanine:adenine mismatched double-stranded DNA, leaving an apurinic site.</text>
        <dbReference type="EC" id="3.2.2.31"/>
    </reaction>
</comment>
<dbReference type="Proteomes" id="UP001172778">
    <property type="component" value="Unassembled WGS sequence"/>
</dbReference>
<comment type="similarity">
    <text evidence="3 14">Belongs to the Nth/MutY family.</text>
</comment>
<protein>
    <recommendedName>
        <fullName evidence="5 14">Adenine DNA glycosylase</fullName>
        <ecNumber evidence="4 14">3.2.2.31</ecNumber>
    </recommendedName>
</protein>
<dbReference type="SUPFAM" id="SSF55811">
    <property type="entry name" value="Nudix"/>
    <property type="match status" value="1"/>
</dbReference>
<dbReference type="InterPro" id="IPR023170">
    <property type="entry name" value="HhH_base_excis_C"/>
</dbReference>
<evidence type="ECO:0000256" key="10">
    <source>
        <dbReference type="ARBA" id="ARBA00023004"/>
    </source>
</evidence>
<dbReference type="CDD" id="cd00056">
    <property type="entry name" value="ENDO3c"/>
    <property type="match status" value="1"/>
</dbReference>
<dbReference type="Pfam" id="PF00633">
    <property type="entry name" value="HHH"/>
    <property type="match status" value="1"/>
</dbReference>
<dbReference type="RefSeq" id="WP_284099869.1">
    <property type="nucleotide sequence ID" value="NZ_JARRAF010000005.1"/>
</dbReference>
<evidence type="ECO:0000256" key="9">
    <source>
        <dbReference type="ARBA" id="ARBA00022801"/>
    </source>
</evidence>
<dbReference type="CDD" id="cd03431">
    <property type="entry name" value="NUDIX_DNA_Glycosylase_C-MutY"/>
    <property type="match status" value="1"/>
</dbReference>
<evidence type="ECO:0000313" key="16">
    <source>
        <dbReference type="EMBL" id="MDK2123570.1"/>
    </source>
</evidence>
<keyword evidence="13 14" id="KW-0326">Glycosidase</keyword>
<keyword evidence="8 14" id="KW-0227">DNA damage</keyword>
<evidence type="ECO:0000256" key="6">
    <source>
        <dbReference type="ARBA" id="ARBA00022485"/>
    </source>
</evidence>
<evidence type="ECO:0000256" key="2">
    <source>
        <dbReference type="ARBA" id="ARBA00002933"/>
    </source>
</evidence>
<evidence type="ECO:0000256" key="8">
    <source>
        <dbReference type="ARBA" id="ARBA00022763"/>
    </source>
</evidence>
<dbReference type="InterPro" id="IPR015797">
    <property type="entry name" value="NUDIX_hydrolase-like_dom_sf"/>
</dbReference>
<feature type="domain" description="HhH-GPD" evidence="15">
    <location>
        <begin position="38"/>
        <end position="190"/>
    </location>
</feature>
<dbReference type="Pfam" id="PF14815">
    <property type="entry name" value="NUDIX_4"/>
    <property type="match status" value="1"/>
</dbReference>
<evidence type="ECO:0000256" key="3">
    <source>
        <dbReference type="ARBA" id="ARBA00008343"/>
    </source>
</evidence>
<keyword evidence="9" id="KW-0378">Hydrolase</keyword>
<evidence type="ECO:0000256" key="11">
    <source>
        <dbReference type="ARBA" id="ARBA00023014"/>
    </source>
</evidence>
<evidence type="ECO:0000256" key="12">
    <source>
        <dbReference type="ARBA" id="ARBA00023204"/>
    </source>
</evidence>
<dbReference type="PANTHER" id="PTHR42944:SF1">
    <property type="entry name" value="ADENINE DNA GLYCOSYLASE"/>
    <property type="match status" value="1"/>
</dbReference>
<keyword evidence="17" id="KW-1185">Reference proteome</keyword>
<evidence type="ECO:0000256" key="4">
    <source>
        <dbReference type="ARBA" id="ARBA00012045"/>
    </source>
</evidence>
<proteinExistence type="inferred from homology"/>
<dbReference type="Gene3D" id="1.10.1670.10">
    <property type="entry name" value="Helix-hairpin-Helix base-excision DNA repair enzymes (C-terminal)"/>
    <property type="match status" value="1"/>
</dbReference>
<dbReference type="InterPro" id="IPR011257">
    <property type="entry name" value="DNA_glycosylase"/>
</dbReference>
<dbReference type="InterPro" id="IPR005760">
    <property type="entry name" value="A/G_AdeGlyc_MutY"/>
</dbReference>
<dbReference type="InterPro" id="IPR003265">
    <property type="entry name" value="HhH-GPD_domain"/>
</dbReference>
<dbReference type="SUPFAM" id="SSF48150">
    <property type="entry name" value="DNA-glycosylase"/>
    <property type="match status" value="1"/>
</dbReference>
<dbReference type="InterPro" id="IPR004035">
    <property type="entry name" value="Endouclease-III_FeS-bd_BS"/>
</dbReference>
<dbReference type="Gene3D" id="3.90.79.10">
    <property type="entry name" value="Nucleoside Triphosphate Pyrophosphohydrolase"/>
    <property type="match status" value="1"/>
</dbReference>
<dbReference type="EC" id="3.2.2.31" evidence="4 14"/>
<gene>
    <name evidence="16" type="primary">mutY</name>
    <name evidence="16" type="ORF">PZA18_05850</name>
</gene>
<keyword evidence="10 14" id="KW-0408">Iron</keyword>
<evidence type="ECO:0000256" key="5">
    <source>
        <dbReference type="ARBA" id="ARBA00022023"/>
    </source>
</evidence>
<dbReference type="PROSITE" id="PS00764">
    <property type="entry name" value="ENDONUCLEASE_III_1"/>
    <property type="match status" value="1"/>
</dbReference>
<dbReference type="SMART" id="SM00478">
    <property type="entry name" value="ENDO3c"/>
    <property type="match status" value="1"/>
</dbReference>
<dbReference type="InterPro" id="IPR000445">
    <property type="entry name" value="HhH_motif"/>
</dbReference>
<name>A0ABT7DU27_9NEIS</name>
<dbReference type="EMBL" id="JARRAF010000005">
    <property type="protein sequence ID" value="MDK2123570.1"/>
    <property type="molecule type" value="Genomic_DNA"/>
</dbReference>
<evidence type="ECO:0000256" key="14">
    <source>
        <dbReference type="RuleBase" id="RU365096"/>
    </source>
</evidence>
<organism evidence="16 17">
    <name type="scientific">Parachitinimonas caeni</name>
    <dbReference type="NCBI Taxonomy" id="3031301"/>
    <lineage>
        <taxon>Bacteria</taxon>
        <taxon>Pseudomonadati</taxon>
        <taxon>Pseudomonadota</taxon>
        <taxon>Betaproteobacteria</taxon>
        <taxon>Neisseriales</taxon>
        <taxon>Chitinibacteraceae</taxon>
        <taxon>Parachitinimonas</taxon>
    </lineage>
</organism>
<dbReference type="NCBIfam" id="TIGR01084">
    <property type="entry name" value="mutY"/>
    <property type="match status" value="1"/>
</dbReference>
<reference evidence="16" key="1">
    <citation type="submission" date="2023-03" db="EMBL/GenBank/DDBJ databases">
        <title>Chitinimonas shenzhenensis gen. nov., sp. nov., a novel member of family Burkholderiaceae isolated from activated sludge collected in Shen Zhen, China.</title>
        <authorList>
            <person name="Wang X."/>
        </authorList>
    </citation>
    <scope>NUCLEOTIDE SEQUENCE</scope>
    <source>
        <strain evidence="16">DQS-5</strain>
    </source>
</reference>
<keyword evidence="11" id="KW-0411">Iron-sulfur</keyword>
<dbReference type="Gene3D" id="1.10.340.30">
    <property type="entry name" value="Hypothetical protein, domain 2"/>
    <property type="match status" value="1"/>
</dbReference>
<evidence type="ECO:0000256" key="13">
    <source>
        <dbReference type="ARBA" id="ARBA00023295"/>
    </source>
</evidence>
<dbReference type="InterPro" id="IPR029119">
    <property type="entry name" value="MutY_C"/>
</dbReference>
<dbReference type="Pfam" id="PF00730">
    <property type="entry name" value="HhH-GPD"/>
    <property type="match status" value="1"/>
</dbReference>
<accession>A0ABT7DU27</accession>
<evidence type="ECO:0000259" key="15">
    <source>
        <dbReference type="SMART" id="SM00478"/>
    </source>
</evidence>
<keyword evidence="12" id="KW-0234">DNA repair</keyword>
<comment type="function">
    <text evidence="2">Adenine glycosylase active on G-A mispairs. MutY also corrects error-prone DNA synthesis past GO lesions which are due to the oxidatively damaged form of guanine: 7,8-dihydro-8-oxoguanine (8-oxo-dGTP).</text>
</comment>
<evidence type="ECO:0000313" key="17">
    <source>
        <dbReference type="Proteomes" id="UP001172778"/>
    </source>
</evidence>
<comment type="cofactor">
    <cofactor evidence="14">
        <name>[4Fe-4S] cluster</name>
        <dbReference type="ChEBI" id="CHEBI:49883"/>
    </cofactor>
    <text evidence="14">Binds 1 [4Fe-4S] cluster.</text>
</comment>
<sequence length="350" mass="39055">MNTTFAERLVDWQRHHGRHDLPWQQTQDPYRVWLSEIMLQQTQVMTVIPYYQRFLQRFPDIQTLAAAADDEVLAMWSGLGYYSRARNLHKAAKVVVAQHGGRFPTTPEQIAELPGIGRSTAAAIAAFCFGVRAAILDGNVKRVLARHAGITGYPGERAVEQRLWTIAEQRLPVAADIAAYTQGMMDLGASLCSRSKPLCLHCPLAADCVARLTGQVDALPTRKARKAIPERSATLLLIHHRGRLLFEKRPPTGIWGGLWTLPQIDDDQTDPIDYCRLQLGLNVSVAEALPTFSHTFTHFRLHLTPLPANLLETPLSMMEAGRAWFDQATAEALGLPSPIRKLISQLTNFQ</sequence>
<keyword evidence="7" id="KW-0479">Metal-binding</keyword>
<evidence type="ECO:0000256" key="1">
    <source>
        <dbReference type="ARBA" id="ARBA00000843"/>
    </source>
</evidence>
<evidence type="ECO:0000256" key="7">
    <source>
        <dbReference type="ARBA" id="ARBA00022723"/>
    </source>
</evidence>